<keyword evidence="1" id="KW-0812">Transmembrane</keyword>
<evidence type="ECO:0000313" key="2">
    <source>
        <dbReference type="EMBL" id="EYC37460.1"/>
    </source>
</evidence>
<dbReference type="EMBL" id="JARK01000389">
    <property type="protein sequence ID" value="EYC37460.1"/>
    <property type="molecule type" value="Genomic_DNA"/>
</dbReference>
<protein>
    <submittedName>
        <fullName evidence="2">Uncharacterized protein</fullName>
    </submittedName>
</protein>
<proteinExistence type="predicted"/>
<evidence type="ECO:0000313" key="3">
    <source>
        <dbReference type="Proteomes" id="UP000024635"/>
    </source>
</evidence>
<dbReference type="AlphaFoldDB" id="A0A016WCV5"/>
<feature type="transmembrane region" description="Helical" evidence="1">
    <location>
        <begin position="31"/>
        <end position="54"/>
    </location>
</feature>
<accession>A0A016WCV5</accession>
<keyword evidence="1" id="KW-0472">Membrane</keyword>
<dbReference type="Proteomes" id="UP000024635">
    <property type="component" value="Unassembled WGS sequence"/>
</dbReference>
<name>A0A016WCV5_9BILA</name>
<reference evidence="3" key="1">
    <citation type="journal article" date="2015" name="Nat. Genet.">
        <title>The genome and transcriptome of the zoonotic hookworm Ancylostoma ceylanicum identify infection-specific gene families.</title>
        <authorList>
            <person name="Schwarz E.M."/>
            <person name="Hu Y."/>
            <person name="Antoshechkin I."/>
            <person name="Miller M.M."/>
            <person name="Sternberg P.W."/>
            <person name="Aroian R.V."/>
        </authorList>
    </citation>
    <scope>NUCLEOTIDE SEQUENCE</scope>
    <source>
        <strain evidence="3">HY135</strain>
    </source>
</reference>
<keyword evidence="3" id="KW-1185">Reference proteome</keyword>
<sequence>MEQLILFCRNTIVLVLLPFIFRVEIVLMSGFAGLILIVAIVAMLCTFSHASFIANGTYVKIIYKKKPFE</sequence>
<comment type="caution">
    <text evidence="2">The sequence shown here is derived from an EMBL/GenBank/DDBJ whole genome shotgun (WGS) entry which is preliminary data.</text>
</comment>
<evidence type="ECO:0000256" key="1">
    <source>
        <dbReference type="SAM" id="Phobius"/>
    </source>
</evidence>
<gene>
    <name evidence="2" type="primary">Acey_s0789.g2365</name>
    <name evidence="2" type="ORF">Y032_0789g2365</name>
</gene>
<keyword evidence="1" id="KW-1133">Transmembrane helix</keyword>
<organism evidence="2 3">
    <name type="scientific">Ancylostoma ceylanicum</name>
    <dbReference type="NCBI Taxonomy" id="53326"/>
    <lineage>
        <taxon>Eukaryota</taxon>
        <taxon>Metazoa</taxon>
        <taxon>Ecdysozoa</taxon>
        <taxon>Nematoda</taxon>
        <taxon>Chromadorea</taxon>
        <taxon>Rhabditida</taxon>
        <taxon>Rhabditina</taxon>
        <taxon>Rhabditomorpha</taxon>
        <taxon>Strongyloidea</taxon>
        <taxon>Ancylostomatidae</taxon>
        <taxon>Ancylostomatinae</taxon>
        <taxon>Ancylostoma</taxon>
    </lineage>
</organism>
<feature type="transmembrane region" description="Helical" evidence="1">
    <location>
        <begin position="7"/>
        <end position="25"/>
    </location>
</feature>